<organism evidence="3 4">
    <name type="scientific">Popillia japonica</name>
    <name type="common">Japanese beetle</name>
    <dbReference type="NCBI Taxonomy" id="7064"/>
    <lineage>
        <taxon>Eukaryota</taxon>
        <taxon>Metazoa</taxon>
        <taxon>Ecdysozoa</taxon>
        <taxon>Arthropoda</taxon>
        <taxon>Hexapoda</taxon>
        <taxon>Insecta</taxon>
        <taxon>Pterygota</taxon>
        <taxon>Neoptera</taxon>
        <taxon>Endopterygota</taxon>
        <taxon>Coleoptera</taxon>
        <taxon>Polyphaga</taxon>
        <taxon>Scarabaeiformia</taxon>
        <taxon>Scarabaeidae</taxon>
        <taxon>Rutelinae</taxon>
        <taxon>Popillia</taxon>
    </lineage>
</organism>
<feature type="region of interest" description="Disordered" evidence="1">
    <location>
        <begin position="115"/>
        <end position="148"/>
    </location>
</feature>
<keyword evidence="2" id="KW-0732">Signal</keyword>
<dbReference type="AlphaFoldDB" id="A0AAW1JUL5"/>
<dbReference type="Proteomes" id="UP001458880">
    <property type="component" value="Unassembled WGS sequence"/>
</dbReference>
<evidence type="ECO:0000256" key="1">
    <source>
        <dbReference type="SAM" id="MobiDB-lite"/>
    </source>
</evidence>
<feature type="chain" id="PRO_5043889608" evidence="2">
    <location>
        <begin position="25"/>
        <end position="242"/>
    </location>
</feature>
<feature type="signal peptide" evidence="2">
    <location>
        <begin position="1"/>
        <end position="24"/>
    </location>
</feature>
<gene>
    <name evidence="3" type="ORF">QE152_g27078</name>
</gene>
<keyword evidence="4" id="KW-1185">Reference proteome</keyword>
<evidence type="ECO:0000313" key="4">
    <source>
        <dbReference type="Proteomes" id="UP001458880"/>
    </source>
</evidence>
<proteinExistence type="predicted"/>
<evidence type="ECO:0000313" key="3">
    <source>
        <dbReference type="EMBL" id="KAK9708637.1"/>
    </source>
</evidence>
<feature type="compositionally biased region" description="Acidic residues" evidence="1">
    <location>
        <begin position="131"/>
        <end position="147"/>
    </location>
</feature>
<sequence length="242" mass="27732">MNFLVSWIWMKLMITKLLIQMLEGTVMQKILEMKIAVIPREAQLQQLPHQLSLTVMQKILEMKIAVIPREAQLQQLPHQLSLQIAMQILISLVMIRLLTPIIYLPDSVADPNYIPTADKQQRRPENTQSDLSEEEVSSQSEQEDEDFDFGKSGRDPALFSQFNFNRPFGPNTEVDTGAPINIFFTYFLWTNVGIDGRTIKFIWRAKWCSVEPVHSKIEGLFTNADYNGLPLLASNSLVLVLK</sequence>
<comment type="caution">
    <text evidence="3">The sequence shown here is derived from an EMBL/GenBank/DDBJ whole genome shotgun (WGS) entry which is preliminary data.</text>
</comment>
<evidence type="ECO:0000256" key="2">
    <source>
        <dbReference type="SAM" id="SignalP"/>
    </source>
</evidence>
<protein>
    <submittedName>
        <fullName evidence="3">Uncharacterized protein</fullName>
    </submittedName>
</protein>
<accession>A0AAW1JUL5</accession>
<name>A0AAW1JUL5_POPJA</name>
<dbReference type="EMBL" id="JASPKY010000324">
    <property type="protein sequence ID" value="KAK9708637.1"/>
    <property type="molecule type" value="Genomic_DNA"/>
</dbReference>
<reference evidence="3 4" key="1">
    <citation type="journal article" date="2024" name="BMC Genomics">
        <title>De novo assembly and annotation of Popillia japonica's genome with initial clues to its potential as an invasive pest.</title>
        <authorList>
            <person name="Cucini C."/>
            <person name="Boschi S."/>
            <person name="Funari R."/>
            <person name="Cardaioli E."/>
            <person name="Iannotti N."/>
            <person name="Marturano G."/>
            <person name="Paoli F."/>
            <person name="Bruttini M."/>
            <person name="Carapelli A."/>
            <person name="Frati F."/>
            <person name="Nardi F."/>
        </authorList>
    </citation>
    <scope>NUCLEOTIDE SEQUENCE [LARGE SCALE GENOMIC DNA]</scope>
    <source>
        <strain evidence="3">DMR45628</strain>
    </source>
</reference>